<sequence>MRKIEIATQAIADEIIRNKNNALLFTTNEQLEQFKAVLDVTLIKIIFGSVPEKSDRNLGLAKIIVDKWPYEFSLGIKIVEAEQAYKDL</sequence>
<evidence type="ECO:0000313" key="2">
    <source>
        <dbReference type="Proteomes" id="UP001063228"/>
    </source>
</evidence>
<gene>
    <name evidence="1" type="ORF">K3169_00710</name>
</gene>
<accession>A0ABY6FN37</accession>
<organism evidence="1 2">
    <name type="scientific">Pseudomonas phytophila</name>
    <dbReference type="NCBI Taxonomy" id="2867264"/>
    <lineage>
        <taxon>Bacteria</taxon>
        <taxon>Pseudomonadati</taxon>
        <taxon>Pseudomonadota</taxon>
        <taxon>Gammaproteobacteria</taxon>
        <taxon>Pseudomonadales</taxon>
        <taxon>Pseudomonadaceae</taxon>
        <taxon>Pseudomonas</taxon>
    </lineage>
</organism>
<proteinExistence type="predicted"/>
<keyword evidence="2" id="KW-1185">Reference proteome</keyword>
<evidence type="ECO:0000313" key="1">
    <source>
        <dbReference type="EMBL" id="UXZ99039.1"/>
    </source>
</evidence>
<dbReference type="EMBL" id="CP081201">
    <property type="protein sequence ID" value="UXZ99039.1"/>
    <property type="molecule type" value="Genomic_DNA"/>
</dbReference>
<protein>
    <submittedName>
        <fullName evidence="1">Uncharacterized protein</fullName>
    </submittedName>
</protein>
<dbReference type="Proteomes" id="UP001063228">
    <property type="component" value="Chromosome"/>
</dbReference>
<reference evidence="1" key="1">
    <citation type="submission" date="2021-08" db="EMBL/GenBank/DDBJ databases">
        <title>Complete genome sequence of Pseudomonas phytophila.</title>
        <authorList>
            <person name="Weir B.S."/>
            <person name="Templeton M.D."/>
            <person name="Arshed S."/>
            <person name="Andersen M.T."/>
            <person name="Jayaraman J."/>
        </authorList>
    </citation>
    <scope>NUCLEOTIDE SEQUENCE</scope>
    <source>
        <strain evidence="1">ICMP 23753</strain>
    </source>
</reference>
<name>A0ABY6FN37_9PSED</name>